<evidence type="ECO:0000313" key="8">
    <source>
        <dbReference type="EMBL" id="ANI92615.1"/>
    </source>
</evidence>
<dbReference type="AlphaFoldDB" id="A0A173LK04"/>
<dbReference type="InterPro" id="IPR010445">
    <property type="entry name" value="LapA_dom"/>
</dbReference>
<dbReference type="GO" id="GO:0005886">
    <property type="term" value="C:plasma membrane"/>
    <property type="evidence" value="ECO:0007669"/>
    <property type="project" value="InterPro"/>
</dbReference>
<evidence type="ECO:0000313" key="9">
    <source>
        <dbReference type="Proteomes" id="UP000186104"/>
    </source>
</evidence>
<evidence type="ECO:0000256" key="5">
    <source>
        <dbReference type="SAM" id="MobiDB-lite"/>
    </source>
</evidence>
<name>A0A173LK04_9ACTN</name>
<accession>A0A173LK04</accession>
<organism evidence="8 9">
    <name type="scientific">Dietzia timorensis</name>
    <dbReference type="NCBI Taxonomy" id="499555"/>
    <lineage>
        <taxon>Bacteria</taxon>
        <taxon>Bacillati</taxon>
        <taxon>Actinomycetota</taxon>
        <taxon>Actinomycetes</taxon>
        <taxon>Mycobacteriales</taxon>
        <taxon>Dietziaceae</taxon>
        <taxon>Dietzia</taxon>
    </lineage>
</organism>
<dbReference type="Pfam" id="PF06305">
    <property type="entry name" value="LapA_dom"/>
    <property type="match status" value="1"/>
</dbReference>
<keyword evidence="1" id="KW-1003">Cell membrane</keyword>
<feature type="domain" description="Lipopolysaccharide assembly protein A" evidence="7">
    <location>
        <begin position="93"/>
        <end position="150"/>
    </location>
</feature>
<keyword evidence="9" id="KW-1185">Reference proteome</keyword>
<evidence type="ECO:0000256" key="6">
    <source>
        <dbReference type="SAM" id="Phobius"/>
    </source>
</evidence>
<dbReference type="KEGG" id="dtm:BJL86_1844"/>
<feature type="compositionally biased region" description="Polar residues" evidence="5">
    <location>
        <begin position="1"/>
        <end position="13"/>
    </location>
</feature>
<feature type="region of interest" description="Disordered" evidence="5">
    <location>
        <begin position="1"/>
        <end position="67"/>
    </location>
</feature>
<dbReference type="RefSeq" id="WP_082908327.1">
    <property type="nucleotide sequence ID" value="NZ_CP015961.1"/>
</dbReference>
<protein>
    <submittedName>
        <fullName evidence="8">Putative membrane protein</fullName>
    </submittedName>
</protein>
<sequence>MNNPTHDNESNPAAPSEPGVGPDPVAPAAFDDAQPAGPHAGDVQLPDSAVAGAEGTSGSPTPVNTSGGGPGSAWVTLVIGAILLILLLVFVLQNQDSLDVQFISWEFSMPAGVLILLAAIVGALVMALVAAMRIFQLRHRARRANKSMGTKKKGRKR</sequence>
<feature type="compositionally biased region" description="Polar residues" evidence="5">
    <location>
        <begin position="56"/>
        <end position="65"/>
    </location>
</feature>
<keyword evidence="3 6" id="KW-1133">Transmembrane helix</keyword>
<evidence type="ECO:0000259" key="7">
    <source>
        <dbReference type="Pfam" id="PF06305"/>
    </source>
</evidence>
<evidence type="ECO:0000256" key="3">
    <source>
        <dbReference type="ARBA" id="ARBA00022989"/>
    </source>
</evidence>
<feature type="transmembrane region" description="Helical" evidence="6">
    <location>
        <begin position="73"/>
        <end position="92"/>
    </location>
</feature>
<feature type="compositionally biased region" description="Low complexity" evidence="5">
    <location>
        <begin position="18"/>
        <end position="38"/>
    </location>
</feature>
<keyword evidence="2 6" id="KW-0812">Transmembrane</keyword>
<evidence type="ECO:0000256" key="1">
    <source>
        <dbReference type="ARBA" id="ARBA00022475"/>
    </source>
</evidence>
<reference evidence="8 9" key="1">
    <citation type="submission" date="2016-06" db="EMBL/GenBank/DDBJ databases">
        <title>Complete genome sequence of a saline-alkali tolerant type strain Dietzia timorensis ID05-A0528T.</title>
        <authorList>
            <person name="Wu X."/>
        </authorList>
    </citation>
    <scope>NUCLEOTIDE SEQUENCE [LARGE SCALE GENOMIC DNA]</scope>
    <source>
        <strain evidence="8 9">ID05-A0528</strain>
    </source>
</reference>
<gene>
    <name evidence="8" type="ORF">BJL86_1844</name>
</gene>
<evidence type="ECO:0000256" key="2">
    <source>
        <dbReference type="ARBA" id="ARBA00022692"/>
    </source>
</evidence>
<dbReference type="Proteomes" id="UP000186104">
    <property type="component" value="Chromosome"/>
</dbReference>
<evidence type="ECO:0000256" key="4">
    <source>
        <dbReference type="ARBA" id="ARBA00023136"/>
    </source>
</evidence>
<dbReference type="STRING" id="499555.BJL86_1844"/>
<keyword evidence="4 6" id="KW-0472">Membrane</keyword>
<feature type="transmembrane region" description="Helical" evidence="6">
    <location>
        <begin position="112"/>
        <end position="135"/>
    </location>
</feature>
<dbReference type="EMBL" id="CP015961">
    <property type="protein sequence ID" value="ANI92615.1"/>
    <property type="molecule type" value="Genomic_DNA"/>
</dbReference>
<proteinExistence type="predicted"/>